<evidence type="ECO:0000256" key="2">
    <source>
        <dbReference type="SAM" id="Phobius"/>
    </source>
</evidence>
<keyword evidence="2" id="KW-0472">Membrane</keyword>
<keyword evidence="2" id="KW-0812">Transmembrane</keyword>
<evidence type="ECO:0000313" key="5">
    <source>
        <dbReference type="Proteomes" id="UP001219901"/>
    </source>
</evidence>
<gene>
    <name evidence="3" type="ORF">GKO46_01265</name>
    <name evidence="4" type="ORF">GKO48_07960</name>
</gene>
<sequence>MCRSTAGPLLAMMGVAGTAAGVGLAVIRERLDRRADSRAAAEAAEEQDQESADSDETPNSR</sequence>
<dbReference type="Proteomes" id="UP001219901">
    <property type="component" value="Chromosome"/>
</dbReference>
<evidence type="ECO:0000256" key="1">
    <source>
        <dbReference type="SAM" id="MobiDB-lite"/>
    </source>
</evidence>
<proteinExistence type="predicted"/>
<evidence type="ECO:0000313" key="3">
    <source>
        <dbReference type="EMBL" id="MDG0865703.1"/>
    </source>
</evidence>
<name>A0AAJ5ZG92_9CHLR</name>
<dbReference type="RefSeq" id="WP_342823376.1">
    <property type="nucleotide sequence ID" value="NZ_CP046146.1"/>
</dbReference>
<reference evidence="5 6" key="1">
    <citation type="submission" date="2019-11" db="EMBL/GenBank/DDBJ databases">
        <authorList>
            <person name="Cho J.-C."/>
        </authorList>
    </citation>
    <scope>NUCLEOTIDE SEQUENCE [LARGE SCALE GENOMIC DNA]</scope>
    <source>
        <strain evidence="4 5">JH1073</strain>
        <strain evidence="3 6">JH702</strain>
    </source>
</reference>
<protein>
    <submittedName>
        <fullName evidence="4">Uncharacterized protein</fullName>
    </submittedName>
</protein>
<reference evidence="4" key="2">
    <citation type="journal article" date="2023" name="Nat. Commun.">
        <title>Cultivation of marine bacteria of the SAR202 clade.</title>
        <authorList>
            <person name="Lim Y."/>
            <person name="Seo J.H."/>
            <person name="Giovannoni S.J."/>
            <person name="Kang I."/>
            <person name="Cho J.C."/>
        </authorList>
    </citation>
    <scope>NUCLEOTIDE SEQUENCE</scope>
    <source>
        <strain evidence="4">JH1073</strain>
    </source>
</reference>
<reference evidence="5" key="3">
    <citation type="submission" date="2023-06" db="EMBL/GenBank/DDBJ databases">
        <title>Pangenomics reveal diversification of enzyme families and niche specialization in globally abundant SAR202 bacteria.</title>
        <authorList>
            <person name="Saw J.H.W."/>
        </authorList>
    </citation>
    <scope>NUCLEOTIDE SEQUENCE [LARGE SCALE GENOMIC DNA]</scope>
    <source>
        <strain evidence="5">JH1073</strain>
    </source>
</reference>
<keyword evidence="2" id="KW-1133">Transmembrane helix</keyword>
<organism evidence="4 5">
    <name type="scientific">Candidatus Lucifugimonas marina</name>
    <dbReference type="NCBI Taxonomy" id="3038979"/>
    <lineage>
        <taxon>Bacteria</taxon>
        <taxon>Bacillati</taxon>
        <taxon>Chloroflexota</taxon>
        <taxon>Dehalococcoidia</taxon>
        <taxon>SAR202 cluster</taxon>
        <taxon>Candidatus Lucifugimonadales</taxon>
        <taxon>Candidatus Lucifugimonadaceae</taxon>
        <taxon>Candidatus Lucifugimonas</taxon>
    </lineage>
</organism>
<dbReference type="EMBL" id="CP046147">
    <property type="protein sequence ID" value="WFG39554.1"/>
    <property type="molecule type" value="Genomic_DNA"/>
</dbReference>
<evidence type="ECO:0000313" key="4">
    <source>
        <dbReference type="EMBL" id="WFG39554.1"/>
    </source>
</evidence>
<accession>A0AAJ5ZG92</accession>
<evidence type="ECO:0000313" key="6">
    <source>
        <dbReference type="Proteomes" id="UP001321249"/>
    </source>
</evidence>
<feature type="transmembrane region" description="Helical" evidence="2">
    <location>
        <begin position="6"/>
        <end position="27"/>
    </location>
</feature>
<dbReference type="EMBL" id="WMBE01000001">
    <property type="protein sequence ID" value="MDG0865703.1"/>
    <property type="molecule type" value="Genomic_DNA"/>
</dbReference>
<feature type="region of interest" description="Disordered" evidence="1">
    <location>
        <begin position="33"/>
        <end position="61"/>
    </location>
</feature>
<dbReference type="AlphaFoldDB" id="A0AAJ5ZG92"/>
<feature type="compositionally biased region" description="Acidic residues" evidence="1">
    <location>
        <begin position="43"/>
        <end position="61"/>
    </location>
</feature>
<keyword evidence="5" id="KW-1185">Reference proteome</keyword>
<dbReference type="Proteomes" id="UP001321249">
    <property type="component" value="Unassembled WGS sequence"/>
</dbReference>